<protein>
    <submittedName>
        <fullName evidence="1">Uncharacterized protein</fullName>
    </submittedName>
</protein>
<comment type="caution">
    <text evidence="1">The sequence shown here is derived from an EMBL/GenBank/DDBJ whole genome shotgun (WGS) entry which is preliminary data.</text>
</comment>
<keyword evidence="2" id="KW-1185">Reference proteome</keyword>
<reference evidence="1 2" key="1">
    <citation type="submission" date="2017-12" db="EMBL/GenBank/DDBJ databases">
        <title>Comparative genomics of Botrytis spp.</title>
        <authorList>
            <person name="Valero-Jimenez C.A."/>
            <person name="Tapia P."/>
            <person name="Veloso J."/>
            <person name="Silva-Moreno E."/>
            <person name="Staats M."/>
            <person name="Valdes J.H."/>
            <person name="Van Kan J.A.L."/>
        </authorList>
    </citation>
    <scope>NUCLEOTIDE SEQUENCE [LARGE SCALE GENOMIC DNA]</scope>
    <source>
        <strain evidence="1 2">MUCL3349</strain>
    </source>
</reference>
<dbReference type="Proteomes" id="UP000297280">
    <property type="component" value="Unassembled WGS sequence"/>
</dbReference>
<dbReference type="AlphaFoldDB" id="A0A4Z1KZM1"/>
<accession>A0A4Z1KZM1</accession>
<evidence type="ECO:0000313" key="2">
    <source>
        <dbReference type="Proteomes" id="UP000297280"/>
    </source>
</evidence>
<organism evidence="1 2">
    <name type="scientific">Botrytis porri</name>
    <dbReference type="NCBI Taxonomy" id="87229"/>
    <lineage>
        <taxon>Eukaryota</taxon>
        <taxon>Fungi</taxon>
        <taxon>Dikarya</taxon>
        <taxon>Ascomycota</taxon>
        <taxon>Pezizomycotina</taxon>
        <taxon>Leotiomycetes</taxon>
        <taxon>Helotiales</taxon>
        <taxon>Sclerotiniaceae</taxon>
        <taxon>Botrytis</taxon>
    </lineage>
</organism>
<dbReference type="EMBL" id="PQXO01000086">
    <property type="protein sequence ID" value="TGO89941.1"/>
    <property type="molecule type" value="Genomic_DNA"/>
</dbReference>
<evidence type="ECO:0000313" key="1">
    <source>
        <dbReference type="EMBL" id="TGO89941.1"/>
    </source>
</evidence>
<gene>
    <name evidence="1" type="ORF">BPOR_0086g00110</name>
</gene>
<name>A0A4Z1KZM1_9HELO</name>
<sequence length="63" mass="7638">MIERDKDFQDFDFEDQARQEYYELENLEEEISNNAEYAQHAIMELRDDLERTKMLPDSAVADY</sequence>
<proteinExistence type="predicted"/>